<dbReference type="EMBL" id="FNHE01000007">
    <property type="protein sequence ID" value="SDM60527.1"/>
    <property type="molecule type" value="Genomic_DNA"/>
</dbReference>
<dbReference type="InterPro" id="IPR050491">
    <property type="entry name" value="AmpC-like"/>
</dbReference>
<evidence type="ECO:0000256" key="1">
    <source>
        <dbReference type="SAM" id="SignalP"/>
    </source>
</evidence>
<proteinExistence type="predicted"/>
<feature type="signal peptide" evidence="1">
    <location>
        <begin position="1"/>
        <end position="32"/>
    </location>
</feature>
<dbReference type="OrthoDB" id="503788at2"/>
<feature type="chain" id="PRO_5011678701" evidence="1">
    <location>
        <begin position="33"/>
        <end position="410"/>
    </location>
</feature>
<dbReference type="PANTHER" id="PTHR46825:SF7">
    <property type="entry name" value="D-ALANYL-D-ALANINE CARBOXYPEPTIDASE"/>
    <property type="match status" value="1"/>
</dbReference>
<dbReference type="AlphaFoldDB" id="A0A1G9UKW7"/>
<dbReference type="SUPFAM" id="SSF56601">
    <property type="entry name" value="beta-lactamase/transpeptidase-like"/>
    <property type="match status" value="1"/>
</dbReference>
<sequence>MTARRAHPRPTRAGLVLAVLAVTAGFAAPAAAAGPAAPTPALAADLRADLEQYLQGRGAAEHVSAAAVSVSFRDRPETVDVSAGTTAFGGSVPVSPDALWQIGGNTQAMTSVLLLQLEAEGRLSIDDPVGRWLPEYPQWADVSLRHLLSMTSGIPTYDDAPDFLADYAAHPLREFSREELLGYAAALPATSGYSYSNTDYVLAELVVERVTGTGYAAQLSARLLGPLGLRDTYYRSHRYPPGIADRQPAGYYSRTTQPELAALVGQDVSRYSLSWARGAGGVVSTTADMTLWARLLYDGWLLPPQQMAELLSLVSTATGEPIEATSPDDPRGFGLGVAQLTDALGTSWSYEGQTLGFRFLHAYFPESGLIVAMGLNSSPDEDRIGDLATAVYDTLHTHGLVGPAPVGAAA</sequence>
<dbReference type="Pfam" id="PF00144">
    <property type="entry name" value="Beta-lactamase"/>
    <property type="match status" value="1"/>
</dbReference>
<dbReference type="InterPro" id="IPR001466">
    <property type="entry name" value="Beta-lactam-related"/>
</dbReference>
<dbReference type="RefSeq" id="WP_091219349.1">
    <property type="nucleotide sequence ID" value="NZ_FNHE01000007.1"/>
</dbReference>
<evidence type="ECO:0000313" key="3">
    <source>
        <dbReference type="EMBL" id="SDM60527.1"/>
    </source>
</evidence>
<keyword evidence="3" id="KW-0378">Hydrolase</keyword>
<protein>
    <submittedName>
        <fullName evidence="3">D-alanyl-D-alanine carboxypeptidase</fullName>
    </submittedName>
</protein>
<reference evidence="4" key="1">
    <citation type="submission" date="2016-10" db="EMBL/GenBank/DDBJ databases">
        <authorList>
            <person name="Varghese N."/>
            <person name="Submissions S."/>
        </authorList>
    </citation>
    <scope>NUCLEOTIDE SEQUENCE [LARGE SCALE GENOMIC DNA]</scope>
    <source>
        <strain evidence="4">DSM 45419</strain>
    </source>
</reference>
<dbReference type="Proteomes" id="UP000198680">
    <property type="component" value="Unassembled WGS sequence"/>
</dbReference>
<keyword evidence="1" id="KW-0732">Signal</keyword>
<dbReference type="GO" id="GO:0004180">
    <property type="term" value="F:carboxypeptidase activity"/>
    <property type="evidence" value="ECO:0007669"/>
    <property type="project" value="UniProtKB-KW"/>
</dbReference>
<accession>A0A1G9UKW7</accession>
<feature type="domain" description="Beta-lactamase-related" evidence="2">
    <location>
        <begin position="51"/>
        <end position="384"/>
    </location>
</feature>
<name>A0A1G9UKW7_9ACTN</name>
<gene>
    <name evidence="3" type="ORF">SAMN05660642_02840</name>
</gene>
<dbReference type="STRING" id="1137991.SAMN05660642_02840"/>
<dbReference type="Gene3D" id="3.40.710.10">
    <property type="entry name" value="DD-peptidase/beta-lactamase superfamily"/>
    <property type="match status" value="1"/>
</dbReference>
<organism evidence="3 4">
    <name type="scientific">Geodermatophilus siccatus</name>
    <dbReference type="NCBI Taxonomy" id="1137991"/>
    <lineage>
        <taxon>Bacteria</taxon>
        <taxon>Bacillati</taxon>
        <taxon>Actinomycetota</taxon>
        <taxon>Actinomycetes</taxon>
        <taxon>Geodermatophilales</taxon>
        <taxon>Geodermatophilaceae</taxon>
        <taxon>Geodermatophilus</taxon>
    </lineage>
</organism>
<evidence type="ECO:0000259" key="2">
    <source>
        <dbReference type="Pfam" id="PF00144"/>
    </source>
</evidence>
<dbReference type="PANTHER" id="PTHR46825">
    <property type="entry name" value="D-ALANYL-D-ALANINE-CARBOXYPEPTIDASE/ENDOPEPTIDASE AMPH"/>
    <property type="match status" value="1"/>
</dbReference>
<keyword evidence="4" id="KW-1185">Reference proteome</keyword>
<keyword evidence="3" id="KW-0121">Carboxypeptidase</keyword>
<evidence type="ECO:0000313" key="4">
    <source>
        <dbReference type="Proteomes" id="UP000198680"/>
    </source>
</evidence>
<keyword evidence="3" id="KW-0645">Protease</keyword>
<dbReference type="InterPro" id="IPR012338">
    <property type="entry name" value="Beta-lactam/transpept-like"/>
</dbReference>